<organism evidence="2 3">
    <name type="scientific">Salinithrix halophila</name>
    <dbReference type="NCBI Taxonomy" id="1485204"/>
    <lineage>
        <taxon>Bacteria</taxon>
        <taxon>Bacillati</taxon>
        <taxon>Bacillota</taxon>
        <taxon>Bacilli</taxon>
        <taxon>Bacillales</taxon>
        <taxon>Thermoactinomycetaceae</taxon>
        <taxon>Salinithrix</taxon>
    </lineage>
</organism>
<protein>
    <recommendedName>
        <fullName evidence="1">LD-carboxypeptidase C-terminal domain-containing protein</fullName>
    </recommendedName>
</protein>
<dbReference type="EMBL" id="JBHSAP010000015">
    <property type="protein sequence ID" value="MFC4077444.1"/>
    <property type="molecule type" value="Genomic_DNA"/>
</dbReference>
<reference evidence="3" key="1">
    <citation type="journal article" date="2019" name="Int. J. Syst. Evol. Microbiol.">
        <title>The Global Catalogue of Microorganisms (GCM) 10K type strain sequencing project: providing services to taxonomists for standard genome sequencing and annotation.</title>
        <authorList>
            <consortium name="The Broad Institute Genomics Platform"/>
            <consortium name="The Broad Institute Genome Sequencing Center for Infectious Disease"/>
            <person name="Wu L."/>
            <person name="Ma J."/>
        </authorList>
    </citation>
    <scope>NUCLEOTIDE SEQUENCE [LARGE SCALE GENOMIC DNA]</scope>
    <source>
        <strain evidence="3">IBRC-M 10813</strain>
    </source>
</reference>
<dbReference type="SUPFAM" id="SSF141986">
    <property type="entry name" value="LD-carboxypeptidase A C-terminal domain-like"/>
    <property type="match status" value="1"/>
</dbReference>
<evidence type="ECO:0000259" key="1">
    <source>
        <dbReference type="Pfam" id="PF17676"/>
    </source>
</evidence>
<dbReference type="Gene3D" id="3.50.30.60">
    <property type="entry name" value="LD-carboxypeptidase A C-terminal domain-like"/>
    <property type="match status" value="1"/>
</dbReference>
<dbReference type="Pfam" id="PF17676">
    <property type="entry name" value="Peptidase_S66C"/>
    <property type="match status" value="1"/>
</dbReference>
<keyword evidence="3" id="KW-1185">Reference proteome</keyword>
<name>A0ABV8JN80_9BACL</name>
<dbReference type="Proteomes" id="UP001595843">
    <property type="component" value="Unassembled WGS sequence"/>
</dbReference>
<dbReference type="InterPro" id="IPR027461">
    <property type="entry name" value="Carboxypeptidase_A_C_sf"/>
</dbReference>
<proteinExistence type="predicted"/>
<comment type="caution">
    <text evidence="2">The sequence shown here is derived from an EMBL/GenBank/DDBJ whole genome shotgun (WGS) entry which is preliminary data.</text>
</comment>
<feature type="domain" description="LD-carboxypeptidase C-terminal" evidence="1">
    <location>
        <begin position="7"/>
        <end position="96"/>
    </location>
</feature>
<sequence>MGSEQEEGLVWYLECAQLSASEMYRALWQMRENGWFQNTRGLLFGRLAHTEGTRDLPYIDALEAVFSPLQIPVVFDTDLGHLPPQLTLVNGALAKVEVYYGKGRVEIAFL</sequence>
<evidence type="ECO:0000313" key="3">
    <source>
        <dbReference type="Proteomes" id="UP001595843"/>
    </source>
</evidence>
<evidence type="ECO:0000313" key="2">
    <source>
        <dbReference type="EMBL" id="MFC4077444.1"/>
    </source>
</evidence>
<dbReference type="InterPro" id="IPR040921">
    <property type="entry name" value="Peptidase_S66C"/>
</dbReference>
<accession>A0ABV8JN80</accession>
<gene>
    <name evidence="2" type="ORF">ACFOUO_11595</name>
</gene>